<feature type="chain" id="PRO_5038145118" evidence="1">
    <location>
        <begin position="19"/>
        <end position="373"/>
    </location>
</feature>
<dbReference type="SUPFAM" id="SSF53649">
    <property type="entry name" value="Alkaline phosphatase-like"/>
    <property type="match status" value="1"/>
</dbReference>
<accession>A0A975HKS8</accession>
<dbReference type="RefSeq" id="WP_208842873.1">
    <property type="nucleotide sequence ID" value="NZ_CP072133.1"/>
</dbReference>
<feature type="signal peptide" evidence="1">
    <location>
        <begin position="1"/>
        <end position="18"/>
    </location>
</feature>
<dbReference type="InterPro" id="IPR017850">
    <property type="entry name" value="Alkaline_phosphatase_core_sf"/>
</dbReference>
<keyword evidence="3" id="KW-1185">Reference proteome</keyword>
<dbReference type="EMBL" id="CP072133">
    <property type="protein sequence ID" value="QTH71232.1"/>
    <property type="molecule type" value="Genomic_DNA"/>
</dbReference>
<gene>
    <name evidence="2" type="ORF">J5O05_15790</name>
</gene>
<dbReference type="Pfam" id="PF01663">
    <property type="entry name" value="Phosphodiest"/>
    <property type="match status" value="1"/>
</dbReference>
<sequence length="373" mass="42579">MRTLCALLLTGFSTLCSAAPNVVLVTIDGLRWQEVFRGADETLLSHKESVKHPEQLKTEFWADKPTERREKLMPFLWQTVSKQGVLIGDRDTDSRMSVSNNWYFSYPGYNEILTGKADPKIDSNALKNNPNITFLEWLNHKPRYEQKLAAFGSWDAFPFIYNESRSGLYVNANGDRYDIQPQSEKMAILNTLQTITPSPWQEVRQDSFTHLFALDYLTHIQPKTLVISYGETDDFAHEGHYDRYLRAAKRTDAYLAQLWQTIQTTPGYRNNTVMIVVTDHGRGQRLEDWQHHASKQAVLGYMKNLDTFPEGIVGANEIWMAAIGPQIKPLGVMKTQSEIKQNQIAATVLTLLGEDYQTFDNTIGKPINEIVAK</sequence>
<protein>
    <submittedName>
        <fullName evidence="2">Alkaline phosphatase family protein</fullName>
    </submittedName>
</protein>
<dbReference type="Gene3D" id="3.40.720.10">
    <property type="entry name" value="Alkaline Phosphatase, subunit A"/>
    <property type="match status" value="1"/>
</dbReference>
<evidence type="ECO:0000313" key="2">
    <source>
        <dbReference type="EMBL" id="QTH71232.1"/>
    </source>
</evidence>
<evidence type="ECO:0000256" key="1">
    <source>
        <dbReference type="SAM" id="SignalP"/>
    </source>
</evidence>
<reference evidence="2" key="1">
    <citation type="submission" date="2021-03" db="EMBL/GenBank/DDBJ databases">
        <title>Complete Genome of Pseudoalteromonas xiamenensis STKMTI.2, a new potential marine bacterium producing anti-Vibrio compounds.</title>
        <authorList>
            <person name="Handayani D.P."/>
            <person name="Isnansetyo A."/>
            <person name="Istiqomah I."/>
            <person name="Jumina J."/>
        </authorList>
    </citation>
    <scope>NUCLEOTIDE SEQUENCE</scope>
    <source>
        <strain evidence="2">STKMTI.2</strain>
    </source>
</reference>
<dbReference type="KEGG" id="pxi:J5O05_15790"/>
<proteinExistence type="predicted"/>
<name>A0A975HKS8_9GAMM</name>
<organism evidence="2 3">
    <name type="scientific">Pseudoalteromonas xiamenensis</name>
    <dbReference type="NCBI Taxonomy" id="882626"/>
    <lineage>
        <taxon>Bacteria</taxon>
        <taxon>Pseudomonadati</taxon>
        <taxon>Pseudomonadota</taxon>
        <taxon>Gammaproteobacteria</taxon>
        <taxon>Alteromonadales</taxon>
        <taxon>Pseudoalteromonadaceae</taxon>
        <taxon>Pseudoalteromonas</taxon>
    </lineage>
</organism>
<dbReference type="AlphaFoldDB" id="A0A975HKS8"/>
<dbReference type="Proteomes" id="UP000664904">
    <property type="component" value="Chromosome"/>
</dbReference>
<evidence type="ECO:0000313" key="3">
    <source>
        <dbReference type="Proteomes" id="UP000664904"/>
    </source>
</evidence>
<keyword evidence="1" id="KW-0732">Signal</keyword>
<dbReference type="InterPro" id="IPR002591">
    <property type="entry name" value="Phosphodiest/P_Trfase"/>
</dbReference>